<organism evidence="1 2">
    <name type="scientific">Nonomuraea aridisoli</name>
    <dbReference type="NCBI Taxonomy" id="2070368"/>
    <lineage>
        <taxon>Bacteria</taxon>
        <taxon>Bacillati</taxon>
        <taxon>Actinomycetota</taxon>
        <taxon>Actinomycetes</taxon>
        <taxon>Streptosporangiales</taxon>
        <taxon>Streptosporangiaceae</taxon>
        <taxon>Nonomuraea</taxon>
    </lineage>
</organism>
<gene>
    <name evidence="1" type="ORF">C1J01_10095</name>
</gene>
<dbReference type="Proteomes" id="UP000249304">
    <property type="component" value="Unassembled WGS sequence"/>
</dbReference>
<evidence type="ECO:0000313" key="2">
    <source>
        <dbReference type="Proteomes" id="UP000249304"/>
    </source>
</evidence>
<sequence>MAAPAQAEVRYDTAERAIELPLLGTTAGSPLGGFLGGLVSNGIVNSVLGGLTQAKSAVSPAMSEAQRDAYMARRTRTQSGYTPNAEEDVTRETWPMPEISPIVAGTPFGGRGMAASVPTAQAPSVKRGRAVGQGAAAADGAVDDPIGGTVAMVQGTVEGLSPERVMAGLNEAARMALPGVRGDVLSPVLGQESATAAQPVAEAVKGVSEAASATGLSPVVEGATSAVTGGTVTTALSPTDVISTLGWTTGALTGSVQGSAPRD</sequence>
<dbReference type="EMBL" id="POUD01000029">
    <property type="protein sequence ID" value="PZG20150.1"/>
    <property type="molecule type" value="Genomic_DNA"/>
</dbReference>
<dbReference type="AlphaFoldDB" id="A0A2W2F2Z7"/>
<accession>A0A2W2F2Z7</accession>
<reference evidence="1 2" key="1">
    <citation type="submission" date="2018-01" db="EMBL/GenBank/DDBJ databases">
        <title>Draft genome sequence of Nonomuraea sp. KC333.</title>
        <authorList>
            <person name="Sahin N."/>
            <person name="Saygin H."/>
            <person name="Ay H."/>
        </authorList>
    </citation>
    <scope>NUCLEOTIDE SEQUENCE [LARGE SCALE GENOMIC DNA]</scope>
    <source>
        <strain evidence="1 2">KC333</strain>
    </source>
</reference>
<protein>
    <submittedName>
        <fullName evidence="1">Uncharacterized protein</fullName>
    </submittedName>
</protein>
<keyword evidence="2" id="KW-1185">Reference proteome</keyword>
<name>A0A2W2F2Z7_9ACTN</name>
<evidence type="ECO:0000313" key="1">
    <source>
        <dbReference type="EMBL" id="PZG20150.1"/>
    </source>
</evidence>
<comment type="caution">
    <text evidence="1">The sequence shown here is derived from an EMBL/GenBank/DDBJ whole genome shotgun (WGS) entry which is preliminary data.</text>
</comment>
<proteinExistence type="predicted"/>